<protein>
    <submittedName>
        <fullName evidence="2">Glycosyltransferase</fullName>
    </submittedName>
</protein>
<dbReference type="AlphaFoldDB" id="A0A9D6L9J1"/>
<dbReference type="SUPFAM" id="SSF53756">
    <property type="entry name" value="UDP-Glycosyltransferase/glycogen phosphorylase"/>
    <property type="match status" value="1"/>
</dbReference>
<proteinExistence type="predicted"/>
<evidence type="ECO:0000259" key="1">
    <source>
        <dbReference type="Pfam" id="PF13439"/>
    </source>
</evidence>
<feature type="non-terminal residue" evidence="2">
    <location>
        <position position="261"/>
    </location>
</feature>
<gene>
    <name evidence="2" type="ORF">HY076_03840</name>
</gene>
<evidence type="ECO:0000313" key="2">
    <source>
        <dbReference type="EMBL" id="MBI3539387.1"/>
    </source>
</evidence>
<accession>A0A9D6L9J1</accession>
<name>A0A9D6L9J1_UNCEI</name>
<dbReference type="EMBL" id="JACQAY010000115">
    <property type="protein sequence ID" value="MBI3539387.1"/>
    <property type="molecule type" value="Genomic_DNA"/>
</dbReference>
<dbReference type="Gene3D" id="3.40.50.2000">
    <property type="entry name" value="Glycogen Phosphorylase B"/>
    <property type="match status" value="1"/>
</dbReference>
<sequence>MLIHGATDNDIHPPRFGGAQRSFGLFRGLARRHDVRVLCVVPNRNRGARDERIDGVAIARRKAWYTSLAWRLERARVAPLFLAAHGHAARRTALLTALPGAPDVMVADLHLAALLGRSGGAGAALRVLHAHNVEYDHFRAAGPALAMSGAWAARLRAMEARAARGADRIVAASDEDAARLATLYDVPAERLIVAPNGYDEREARPAAAEARVRARASLGIRGDEYVALFVASDVPHNRAGLALLVERVMPALAGERVRLLV</sequence>
<dbReference type="Pfam" id="PF13439">
    <property type="entry name" value="Glyco_transf_4"/>
    <property type="match status" value="1"/>
</dbReference>
<evidence type="ECO:0000313" key="3">
    <source>
        <dbReference type="Proteomes" id="UP000807850"/>
    </source>
</evidence>
<feature type="domain" description="Glycosyltransferase subfamily 4-like N-terminal" evidence="1">
    <location>
        <begin position="23"/>
        <end position="200"/>
    </location>
</feature>
<dbReference type="InterPro" id="IPR028098">
    <property type="entry name" value="Glyco_trans_4-like_N"/>
</dbReference>
<organism evidence="2 3">
    <name type="scientific">Eiseniibacteriota bacterium</name>
    <dbReference type="NCBI Taxonomy" id="2212470"/>
    <lineage>
        <taxon>Bacteria</taxon>
        <taxon>Candidatus Eiseniibacteriota</taxon>
    </lineage>
</organism>
<comment type="caution">
    <text evidence="2">The sequence shown here is derived from an EMBL/GenBank/DDBJ whole genome shotgun (WGS) entry which is preliminary data.</text>
</comment>
<reference evidence="2" key="1">
    <citation type="submission" date="2020-07" db="EMBL/GenBank/DDBJ databases">
        <title>Huge and variable diversity of episymbiotic CPR bacteria and DPANN archaea in groundwater ecosystems.</title>
        <authorList>
            <person name="He C.Y."/>
            <person name="Keren R."/>
            <person name="Whittaker M."/>
            <person name="Farag I.F."/>
            <person name="Doudna J."/>
            <person name="Cate J.H.D."/>
            <person name="Banfield J.F."/>
        </authorList>
    </citation>
    <scope>NUCLEOTIDE SEQUENCE</scope>
    <source>
        <strain evidence="2">NC_groundwater_928_Pr1_S-0.2um_72_17</strain>
    </source>
</reference>
<dbReference type="Proteomes" id="UP000807850">
    <property type="component" value="Unassembled WGS sequence"/>
</dbReference>